<dbReference type="EMBL" id="CAJHUB010000775">
    <property type="protein sequence ID" value="CAD7691698.1"/>
    <property type="molecule type" value="Genomic_DNA"/>
</dbReference>
<evidence type="ECO:0000313" key="2">
    <source>
        <dbReference type="Proteomes" id="UP000645828"/>
    </source>
</evidence>
<name>A0A811ZRG7_NYCPR</name>
<proteinExistence type="predicted"/>
<organism evidence="1 2">
    <name type="scientific">Nyctereutes procyonoides</name>
    <name type="common">Raccoon dog</name>
    <name type="synonym">Canis procyonoides</name>
    <dbReference type="NCBI Taxonomy" id="34880"/>
    <lineage>
        <taxon>Eukaryota</taxon>
        <taxon>Metazoa</taxon>
        <taxon>Chordata</taxon>
        <taxon>Craniata</taxon>
        <taxon>Vertebrata</taxon>
        <taxon>Euteleostomi</taxon>
        <taxon>Mammalia</taxon>
        <taxon>Eutheria</taxon>
        <taxon>Laurasiatheria</taxon>
        <taxon>Carnivora</taxon>
        <taxon>Caniformia</taxon>
        <taxon>Canidae</taxon>
        <taxon>Nyctereutes</taxon>
    </lineage>
</organism>
<protein>
    <submittedName>
        <fullName evidence="1">(raccoon dog) hypothetical protein</fullName>
    </submittedName>
</protein>
<dbReference type="AlphaFoldDB" id="A0A811ZRG7"/>
<accession>A0A811ZRG7</accession>
<dbReference type="Proteomes" id="UP000645828">
    <property type="component" value="Unassembled WGS sequence"/>
</dbReference>
<gene>
    <name evidence="1" type="ORF">NYPRO_LOCUS24492</name>
</gene>
<reference evidence="1" key="1">
    <citation type="submission" date="2020-12" db="EMBL/GenBank/DDBJ databases">
        <authorList>
            <consortium name="Molecular Ecology Group"/>
        </authorList>
    </citation>
    <scope>NUCLEOTIDE SEQUENCE</scope>
    <source>
        <strain evidence="1">TBG_1078</strain>
    </source>
</reference>
<keyword evidence="2" id="KW-1185">Reference proteome</keyword>
<comment type="caution">
    <text evidence="1">The sequence shown here is derived from an EMBL/GenBank/DDBJ whole genome shotgun (WGS) entry which is preliminary data.</text>
</comment>
<sequence length="187" mass="20134">MACSPGVCNVLYKIRGSSLYLVDTKIQGFLALPKKMGHFTNLRVILAQGRCSSCIAPVVVPFDSAGRSSWVVRLGCRFGLPCISFLRGSRGEGHIRGDFKRKQTLPSCPLPVAENRQAKQMSRDGGGVLRAVAALDRKQTLRRALGVGGWGGEREGGAVLCPDSECRQPFLPSFSHSNALCVFPALS</sequence>
<evidence type="ECO:0000313" key="1">
    <source>
        <dbReference type="EMBL" id="CAD7691698.1"/>
    </source>
</evidence>